<comment type="caution">
    <text evidence="1">The sequence shown here is derived from an EMBL/GenBank/DDBJ whole genome shotgun (WGS) entry which is preliminary data.</text>
</comment>
<dbReference type="AlphaFoldDB" id="A0A4U5MZY4"/>
<dbReference type="EMBL" id="AZBU02000005">
    <property type="protein sequence ID" value="TKR75726.1"/>
    <property type="molecule type" value="Genomic_DNA"/>
</dbReference>
<evidence type="ECO:0000313" key="1">
    <source>
        <dbReference type="EMBL" id="TKR75726.1"/>
    </source>
</evidence>
<name>A0A4U5MZY4_STECR</name>
<reference evidence="1 2" key="2">
    <citation type="journal article" date="2019" name="G3 (Bethesda)">
        <title>Hybrid Assembly of the Genome of the Entomopathogenic Nematode Steinernema carpocapsae Identifies the X-Chromosome.</title>
        <authorList>
            <person name="Serra L."/>
            <person name="Macchietto M."/>
            <person name="Macias-Munoz A."/>
            <person name="McGill C.J."/>
            <person name="Rodriguez I.M."/>
            <person name="Rodriguez B."/>
            <person name="Murad R."/>
            <person name="Mortazavi A."/>
        </authorList>
    </citation>
    <scope>NUCLEOTIDE SEQUENCE [LARGE SCALE GENOMIC DNA]</scope>
    <source>
        <strain evidence="1 2">ALL</strain>
    </source>
</reference>
<sequence>MLQIVAQARDFVVIGFAVAPVRMELLECRLVGLLPLVDDFQHEFLVHHMFRSSVRGLHFHSFPASGKDEALQGCHDGFAIIGVADSQTAELWRSENSADGLLGLLITKATKINFHVFKIEANSGQWFRDPDGVAEDSDGAELVQSAFRNRKILGRVDRLELELCEMLQVPWGELLELANWAILSVVQSYVFAELDALMAAKFGFVDLDQRSQDFRAVGDRFPRCGEPFAIIERG</sequence>
<organism evidence="1 2">
    <name type="scientific">Steinernema carpocapsae</name>
    <name type="common">Entomopathogenic nematode</name>
    <dbReference type="NCBI Taxonomy" id="34508"/>
    <lineage>
        <taxon>Eukaryota</taxon>
        <taxon>Metazoa</taxon>
        <taxon>Ecdysozoa</taxon>
        <taxon>Nematoda</taxon>
        <taxon>Chromadorea</taxon>
        <taxon>Rhabditida</taxon>
        <taxon>Tylenchina</taxon>
        <taxon>Panagrolaimomorpha</taxon>
        <taxon>Strongyloidoidea</taxon>
        <taxon>Steinernematidae</taxon>
        <taxon>Steinernema</taxon>
    </lineage>
</organism>
<keyword evidence="2" id="KW-1185">Reference proteome</keyword>
<proteinExistence type="predicted"/>
<dbReference type="Proteomes" id="UP000298663">
    <property type="component" value="Unassembled WGS sequence"/>
</dbReference>
<evidence type="ECO:0000313" key="2">
    <source>
        <dbReference type="Proteomes" id="UP000298663"/>
    </source>
</evidence>
<gene>
    <name evidence="1" type="ORF">L596_016977</name>
</gene>
<reference evidence="1 2" key="1">
    <citation type="journal article" date="2015" name="Genome Biol.">
        <title>Comparative genomics of Steinernema reveals deeply conserved gene regulatory networks.</title>
        <authorList>
            <person name="Dillman A.R."/>
            <person name="Macchietto M."/>
            <person name="Porter C.F."/>
            <person name="Rogers A."/>
            <person name="Williams B."/>
            <person name="Antoshechkin I."/>
            <person name="Lee M.M."/>
            <person name="Goodwin Z."/>
            <person name="Lu X."/>
            <person name="Lewis E.E."/>
            <person name="Goodrich-Blair H."/>
            <person name="Stock S.P."/>
            <person name="Adams B.J."/>
            <person name="Sternberg P.W."/>
            <person name="Mortazavi A."/>
        </authorList>
    </citation>
    <scope>NUCLEOTIDE SEQUENCE [LARGE SCALE GENOMIC DNA]</scope>
    <source>
        <strain evidence="1 2">ALL</strain>
    </source>
</reference>
<accession>A0A4U5MZY4</accession>
<protein>
    <submittedName>
        <fullName evidence="1">Uncharacterized protein</fullName>
    </submittedName>
</protein>